<dbReference type="SUPFAM" id="SSF51230">
    <property type="entry name" value="Single hybrid motif"/>
    <property type="match status" value="1"/>
</dbReference>
<accession>F4Q249</accession>
<protein>
    <recommendedName>
        <fullName evidence="2">Protein Abitram</fullName>
    </recommendedName>
    <alternativeName>
        <fullName evidence="3">Actin-binding transcription modulator</fullName>
    </alternativeName>
</protein>
<dbReference type="GO" id="GO:0005634">
    <property type="term" value="C:nucleus"/>
    <property type="evidence" value="ECO:0007669"/>
    <property type="project" value="TreeGrafter"/>
</dbReference>
<dbReference type="InterPro" id="IPR011053">
    <property type="entry name" value="Single_hybrid_motif"/>
</dbReference>
<dbReference type="GeneID" id="14870019"/>
<evidence type="ECO:0000256" key="1">
    <source>
        <dbReference type="ARBA" id="ARBA00010764"/>
    </source>
</evidence>
<dbReference type="OMA" id="GKACEDH"/>
<gene>
    <name evidence="5" type="ORF">DFA_06736</name>
</gene>
<sequence>MRTVIERYYDQYFSIDNQGKENEDQYINQHSNGVFVVGLAPTHPIISEQKSILKIEYSQAALNNVFSGSGKKGAVKMNKETAMCTIHCVDGTSYSIYPCVKGKLLEINKILIDNPSMLLSKHATSAYICMIDPYDRETYMDKYQSKFLTFEQYHLKRNIPIQRGPTFKKDSDFGSADDGGGGNQQNQ</sequence>
<comment type="similarity">
    <text evidence="1">Belongs to the ABITRAM family.</text>
</comment>
<dbReference type="AlphaFoldDB" id="F4Q249"/>
<dbReference type="OrthoDB" id="48130at2759"/>
<feature type="region of interest" description="Disordered" evidence="4">
    <location>
        <begin position="163"/>
        <end position="187"/>
    </location>
</feature>
<proteinExistence type="inferred from homology"/>
<dbReference type="Proteomes" id="UP000007797">
    <property type="component" value="Unassembled WGS sequence"/>
</dbReference>
<dbReference type="InterPro" id="IPR033753">
    <property type="entry name" value="GCV_H/Fam206"/>
</dbReference>
<dbReference type="STRING" id="1054147.F4Q249"/>
<dbReference type="Gene3D" id="2.40.50.100">
    <property type="match status" value="1"/>
</dbReference>
<dbReference type="RefSeq" id="XP_004356962.1">
    <property type="nucleotide sequence ID" value="XM_004356908.1"/>
</dbReference>
<dbReference type="KEGG" id="dfa:DFA_06736"/>
<reference evidence="6" key="1">
    <citation type="journal article" date="2011" name="Genome Res.">
        <title>Phylogeny-wide analysis of social amoeba genomes highlights ancient origins for complex intercellular communication.</title>
        <authorList>
            <person name="Heidel A.J."/>
            <person name="Lawal H.M."/>
            <person name="Felder M."/>
            <person name="Schilde C."/>
            <person name="Helps N.R."/>
            <person name="Tunggal B."/>
            <person name="Rivero F."/>
            <person name="John U."/>
            <person name="Schleicher M."/>
            <person name="Eichinger L."/>
            <person name="Platzer M."/>
            <person name="Noegel A.A."/>
            <person name="Schaap P."/>
            <person name="Gloeckner G."/>
        </authorList>
    </citation>
    <scope>NUCLEOTIDE SEQUENCE [LARGE SCALE GENOMIC DNA]</scope>
    <source>
        <strain evidence="6">SH3</strain>
    </source>
</reference>
<dbReference type="Pfam" id="PF01597">
    <property type="entry name" value="GCV_H"/>
    <property type="match status" value="1"/>
</dbReference>
<dbReference type="EMBL" id="GL883020">
    <property type="protein sequence ID" value="EGG18069.1"/>
    <property type="molecule type" value="Genomic_DNA"/>
</dbReference>
<evidence type="ECO:0000256" key="4">
    <source>
        <dbReference type="SAM" id="MobiDB-lite"/>
    </source>
</evidence>
<dbReference type="PANTHER" id="PTHR13651:SF0">
    <property type="entry name" value="PROTEIN ABITRAM"/>
    <property type="match status" value="1"/>
</dbReference>
<evidence type="ECO:0000313" key="6">
    <source>
        <dbReference type="Proteomes" id="UP000007797"/>
    </source>
</evidence>
<keyword evidence="6" id="KW-1185">Reference proteome</keyword>
<dbReference type="InterPro" id="IPR039169">
    <property type="entry name" value="Abitram"/>
</dbReference>
<dbReference type="PANTHER" id="PTHR13651">
    <property type="entry name" value="PROTEIN ABITRAM"/>
    <property type="match status" value="1"/>
</dbReference>
<evidence type="ECO:0000256" key="2">
    <source>
        <dbReference type="ARBA" id="ARBA00019325"/>
    </source>
</evidence>
<organism evidence="5 6">
    <name type="scientific">Cavenderia fasciculata</name>
    <name type="common">Slime mold</name>
    <name type="synonym">Dictyostelium fasciculatum</name>
    <dbReference type="NCBI Taxonomy" id="261658"/>
    <lineage>
        <taxon>Eukaryota</taxon>
        <taxon>Amoebozoa</taxon>
        <taxon>Evosea</taxon>
        <taxon>Eumycetozoa</taxon>
        <taxon>Dictyostelia</taxon>
        <taxon>Acytosteliales</taxon>
        <taxon>Cavenderiaceae</taxon>
        <taxon>Cavenderia</taxon>
    </lineage>
</organism>
<feature type="compositionally biased region" description="Gly residues" evidence="4">
    <location>
        <begin position="177"/>
        <end position="187"/>
    </location>
</feature>
<name>F4Q249_CACFS</name>
<evidence type="ECO:0000256" key="3">
    <source>
        <dbReference type="ARBA" id="ARBA00030463"/>
    </source>
</evidence>
<evidence type="ECO:0000313" key="5">
    <source>
        <dbReference type="EMBL" id="EGG18069.1"/>
    </source>
</evidence>